<dbReference type="Proteomes" id="UP000199627">
    <property type="component" value="Unassembled WGS sequence"/>
</dbReference>
<dbReference type="STRING" id="311333.SAMN05421664_3395"/>
<gene>
    <name evidence="2" type="ORF">SAMN05421664_3395</name>
</gene>
<organism evidence="2 3">
    <name type="scientific">Chryseobacterium soldanellicola</name>
    <dbReference type="NCBI Taxonomy" id="311333"/>
    <lineage>
        <taxon>Bacteria</taxon>
        <taxon>Pseudomonadati</taxon>
        <taxon>Bacteroidota</taxon>
        <taxon>Flavobacteriia</taxon>
        <taxon>Flavobacteriales</taxon>
        <taxon>Weeksellaceae</taxon>
        <taxon>Chryseobacterium group</taxon>
        <taxon>Chryseobacterium</taxon>
    </lineage>
</organism>
<name>A0A1H1G1G3_9FLAO</name>
<accession>A0A1H1G1G3</accession>
<dbReference type="AlphaFoldDB" id="A0A1H1G1G3"/>
<dbReference type="EMBL" id="FNKL01000004">
    <property type="protein sequence ID" value="SDR07077.1"/>
    <property type="molecule type" value="Genomic_DNA"/>
</dbReference>
<evidence type="ECO:0000256" key="1">
    <source>
        <dbReference type="SAM" id="MobiDB-lite"/>
    </source>
</evidence>
<dbReference type="OrthoDB" id="1259378at2"/>
<dbReference type="PROSITE" id="PS51257">
    <property type="entry name" value="PROKAR_LIPOPROTEIN"/>
    <property type="match status" value="1"/>
</dbReference>
<protein>
    <submittedName>
        <fullName evidence="2">Uncharacterized protein</fullName>
    </submittedName>
</protein>
<feature type="compositionally biased region" description="Gly residues" evidence="1">
    <location>
        <begin position="202"/>
        <end position="218"/>
    </location>
</feature>
<dbReference type="RefSeq" id="WP_089756887.1">
    <property type="nucleotide sequence ID" value="NZ_FNKL01000004.1"/>
</dbReference>
<sequence>MREKTILRLFLLIVLSISLYSCVHDEISSSSDPYSKEYSSKSPVKEDEVYIKNVMKVFEQYGNKDYFANNFGTISWDYAVTMGTHESFLEVPVIKNNKVNLVLFVYKEGNRIFFKRKDEEDSKQFFNALVFNDRKNLKNATVNNSLSDKGGCISMTITWTWTNEDGSAGPTYTFVTMGCLPSGPSLPCQAIDENANCGGSTGGNTGGGSSSGGGGGGYPYPQTPQTPCDKVLDVLSKPGVQPKIKELKDQSTQGGEKGVKFKIDGTPSPTITGGAHSVNLGDKTGYTGGYHNHTPTGIPMLSPPDIDQLLGFARAQPTSNPTNVNNAYLGMIAPNGMHYVIWFNGTYQDAIKTFSQDDLDVFGEDYRELASDLTTPLLYGQTYRNSDGSINNLGVEKLFFTTLKKMGLEGKVNLQRIEDNGIIQNINLDSNNTPNAVPCS</sequence>
<feature type="region of interest" description="Disordered" evidence="1">
    <location>
        <begin position="202"/>
        <end position="225"/>
    </location>
</feature>
<keyword evidence="3" id="KW-1185">Reference proteome</keyword>
<evidence type="ECO:0000313" key="3">
    <source>
        <dbReference type="Proteomes" id="UP000199627"/>
    </source>
</evidence>
<proteinExistence type="predicted"/>
<reference evidence="3" key="1">
    <citation type="submission" date="2016-10" db="EMBL/GenBank/DDBJ databases">
        <authorList>
            <person name="Varghese N."/>
            <person name="Submissions S."/>
        </authorList>
    </citation>
    <scope>NUCLEOTIDE SEQUENCE [LARGE SCALE GENOMIC DNA]</scope>
    <source>
        <strain evidence="3">DSM 17072</strain>
    </source>
</reference>
<evidence type="ECO:0000313" key="2">
    <source>
        <dbReference type="EMBL" id="SDR07077.1"/>
    </source>
</evidence>
<feature type="region of interest" description="Disordered" evidence="1">
    <location>
        <begin position="246"/>
        <end position="277"/>
    </location>
</feature>